<comment type="similarity">
    <text evidence="2">Belongs to the LemA family.</text>
</comment>
<feature type="transmembrane region" description="Helical" evidence="6">
    <location>
        <begin position="6"/>
        <end position="25"/>
    </location>
</feature>
<dbReference type="Pfam" id="PF04011">
    <property type="entry name" value="LemA"/>
    <property type="match status" value="1"/>
</dbReference>
<dbReference type="EMBL" id="JABJNZ010000045">
    <property type="protein sequence ID" value="MBT4870545.1"/>
    <property type="molecule type" value="Genomic_DNA"/>
</dbReference>
<organism evidence="7 8">
    <name type="scientific">Candidatus Iainarchaeum sp</name>
    <dbReference type="NCBI Taxonomy" id="3101447"/>
    <lineage>
        <taxon>Archaea</taxon>
        <taxon>Candidatus Iainarchaeota</taxon>
        <taxon>Candidatus Iainarchaeia</taxon>
        <taxon>Candidatus Iainarchaeales</taxon>
        <taxon>Candidatus Iainarchaeaceae</taxon>
        <taxon>Candidatus Iainarchaeum</taxon>
    </lineage>
</organism>
<comment type="caution">
    <text evidence="7">The sequence shown here is derived from an EMBL/GenBank/DDBJ whole genome shotgun (WGS) entry which is preliminary data.</text>
</comment>
<evidence type="ECO:0000256" key="3">
    <source>
        <dbReference type="ARBA" id="ARBA00022692"/>
    </source>
</evidence>
<keyword evidence="4 6" id="KW-1133">Transmembrane helix</keyword>
<dbReference type="Gene3D" id="1.20.1440.20">
    <property type="entry name" value="LemA-like domain"/>
    <property type="match status" value="1"/>
</dbReference>
<name>A0A8T5GF02_9ARCH</name>
<keyword evidence="5 6" id="KW-0472">Membrane</keyword>
<sequence>MELLFIIGIPVLILIILAVILIAIYNSLVVTEKQVDNSWAQIDVQLKRRADLIPNLVETVKGYAKFEQRVLTEVTKARTAILSAKTPKDAAKGDNMLAGALKTIFAVAESYPALKANESFLKIQEELSSTENKVAFARQFYNDMVMKWNTMIATFPTSIVAGMFGKKKDREFFEANEAEKKNVKVDFSDLSK</sequence>
<dbReference type="GO" id="GO:0016020">
    <property type="term" value="C:membrane"/>
    <property type="evidence" value="ECO:0007669"/>
    <property type="project" value="UniProtKB-SubCell"/>
</dbReference>
<gene>
    <name evidence="7" type="ORF">HON47_03160</name>
</gene>
<comment type="subcellular location">
    <subcellularLocation>
        <location evidence="1">Membrane</location>
        <topology evidence="1">Single-pass membrane protein</topology>
    </subcellularLocation>
</comment>
<keyword evidence="3 6" id="KW-0812">Transmembrane</keyword>
<dbReference type="AlphaFoldDB" id="A0A8T5GF02"/>
<evidence type="ECO:0000313" key="7">
    <source>
        <dbReference type="EMBL" id="MBT4870545.1"/>
    </source>
</evidence>
<evidence type="ECO:0000256" key="1">
    <source>
        <dbReference type="ARBA" id="ARBA00004167"/>
    </source>
</evidence>
<evidence type="ECO:0000313" key="8">
    <source>
        <dbReference type="Proteomes" id="UP000722459"/>
    </source>
</evidence>
<proteinExistence type="inferred from homology"/>
<evidence type="ECO:0000256" key="6">
    <source>
        <dbReference type="SAM" id="Phobius"/>
    </source>
</evidence>
<dbReference type="InterPro" id="IPR023353">
    <property type="entry name" value="LemA-like_dom_sf"/>
</dbReference>
<reference evidence="7" key="1">
    <citation type="journal article" date="2021" name="ISME J.">
        <title>Mercury methylation by metabolically versatile and cosmopolitan marine bacteria.</title>
        <authorList>
            <person name="Lin H."/>
            <person name="Ascher D.B."/>
            <person name="Myung Y."/>
            <person name="Lamborg C.H."/>
            <person name="Hallam S.J."/>
            <person name="Gionfriddo C.M."/>
            <person name="Holt K.E."/>
            <person name="Moreau J.W."/>
        </authorList>
    </citation>
    <scope>NUCLEOTIDE SEQUENCE</scope>
    <source>
        <strain evidence="7">SI075_bin30</strain>
    </source>
</reference>
<accession>A0A8T5GF02</accession>
<dbReference type="Proteomes" id="UP000722459">
    <property type="component" value="Unassembled WGS sequence"/>
</dbReference>
<dbReference type="InterPro" id="IPR007156">
    <property type="entry name" value="MamQ_LemA"/>
</dbReference>
<protein>
    <submittedName>
        <fullName evidence="7">LemA family protein</fullName>
    </submittedName>
</protein>
<evidence type="ECO:0000256" key="5">
    <source>
        <dbReference type="ARBA" id="ARBA00023136"/>
    </source>
</evidence>
<dbReference type="PANTHER" id="PTHR34478">
    <property type="entry name" value="PROTEIN LEMA"/>
    <property type="match status" value="1"/>
</dbReference>
<evidence type="ECO:0000256" key="2">
    <source>
        <dbReference type="ARBA" id="ARBA00008854"/>
    </source>
</evidence>
<dbReference type="PANTHER" id="PTHR34478:SF2">
    <property type="entry name" value="MEMBRANE PROTEIN"/>
    <property type="match status" value="1"/>
</dbReference>
<evidence type="ECO:0000256" key="4">
    <source>
        <dbReference type="ARBA" id="ARBA00022989"/>
    </source>
</evidence>
<dbReference type="SUPFAM" id="SSF140478">
    <property type="entry name" value="LemA-like"/>
    <property type="match status" value="1"/>
</dbReference>